<feature type="domain" description="G-protein coupled receptors family 1 profile" evidence="15">
    <location>
        <begin position="53"/>
        <end position="301"/>
    </location>
</feature>
<sequence>MDANNSGIIISSSGGGNRSGGVLLEPASATPSRAVFVSLSVIMGVTTFASLLLNGLVVVASVRYKELRQPLNSALLSLAAADLGMALAGGLPNTITNAVGGLVMGRGGCVTEGFLMSLFGIAALDSVCVLSVERYVVVCRPLGGLHFTPRHAALGLAVAWLWALAWTVPPLLGWGRYGPEGVGTSCAPDWADESVSGRAYILSFLVFCFTLQLLIIVFCYGRLMLTLHQAPKLSGGASQRAERQVGIMVVLMVLAFLISWTPYAACSIAVAVTPGLKLSPLLATVPLYAAKSSTAYNPVIYIILNRNFRSILRQMICGKAVGEQRPESEAVTRVETLRAVEGAGNQGGSTDEGAPHTTSSV</sequence>
<dbReference type="Pfam" id="PF00001">
    <property type="entry name" value="7tm_1"/>
    <property type="match status" value="1"/>
</dbReference>
<keyword evidence="8 13" id="KW-0297">G-protein coupled receptor</keyword>
<keyword evidence="10" id="KW-1015">Disulfide bond</keyword>
<feature type="transmembrane region" description="Helical" evidence="13">
    <location>
        <begin position="34"/>
        <end position="62"/>
    </location>
</feature>
<evidence type="ECO:0000256" key="10">
    <source>
        <dbReference type="ARBA" id="ARBA00023157"/>
    </source>
</evidence>
<gene>
    <name evidence="17" type="primary">LOC116952733</name>
</gene>
<name>A0AAJ7U1Z5_PETMA</name>
<evidence type="ECO:0000256" key="6">
    <source>
        <dbReference type="ARBA" id="ARBA00022989"/>
    </source>
</evidence>
<dbReference type="PRINTS" id="PR00238">
    <property type="entry name" value="OPSIN"/>
</dbReference>
<keyword evidence="11 13" id="KW-0675">Receptor</keyword>
<dbReference type="GO" id="GO:0004930">
    <property type="term" value="F:G protein-coupled receptor activity"/>
    <property type="evidence" value="ECO:0007669"/>
    <property type="project" value="UniProtKB-KW"/>
</dbReference>
<evidence type="ECO:0000256" key="11">
    <source>
        <dbReference type="ARBA" id="ARBA00023170"/>
    </source>
</evidence>
<keyword evidence="4 13" id="KW-0812">Transmembrane</keyword>
<dbReference type="RefSeq" id="XP_032828234.1">
    <property type="nucleotide sequence ID" value="XM_032972343.1"/>
</dbReference>
<keyword evidence="16" id="KW-1185">Reference proteome</keyword>
<evidence type="ECO:0000256" key="9">
    <source>
        <dbReference type="ARBA" id="ARBA00023136"/>
    </source>
</evidence>
<keyword evidence="7 13" id="KW-0157">Chromophore</keyword>
<keyword evidence="9 13" id="KW-0472">Membrane</keyword>
<evidence type="ECO:0000256" key="5">
    <source>
        <dbReference type="ARBA" id="ARBA00022925"/>
    </source>
</evidence>
<dbReference type="GO" id="GO:0007601">
    <property type="term" value="P:visual perception"/>
    <property type="evidence" value="ECO:0007669"/>
    <property type="project" value="InterPro"/>
</dbReference>
<comment type="similarity">
    <text evidence="13">Belongs to the G-protein coupled receptor 1 family. Opsin subfamily.</text>
</comment>
<evidence type="ECO:0000256" key="12">
    <source>
        <dbReference type="ARBA" id="ARBA00023224"/>
    </source>
</evidence>
<feature type="transmembrane region" description="Helical" evidence="13">
    <location>
        <begin position="285"/>
        <end position="304"/>
    </location>
</feature>
<dbReference type="PANTHER" id="PTHR24240">
    <property type="entry name" value="OPSIN"/>
    <property type="match status" value="1"/>
</dbReference>
<evidence type="ECO:0000256" key="2">
    <source>
        <dbReference type="ARBA" id="ARBA00022543"/>
    </source>
</evidence>
<evidence type="ECO:0000256" key="3">
    <source>
        <dbReference type="ARBA" id="ARBA00022606"/>
    </source>
</evidence>
<comment type="subcellular location">
    <subcellularLocation>
        <location evidence="1 13">Membrane</location>
        <topology evidence="1 13">Multi-pass membrane protein</topology>
    </subcellularLocation>
</comment>
<dbReference type="GO" id="GO:0016020">
    <property type="term" value="C:membrane"/>
    <property type="evidence" value="ECO:0007669"/>
    <property type="project" value="UniProtKB-SubCell"/>
</dbReference>
<evidence type="ECO:0000256" key="7">
    <source>
        <dbReference type="ARBA" id="ARBA00022991"/>
    </source>
</evidence>
<dbReference type="PRINTS" id="PR00237">
    <property type="entry name" value="GPCRRHODOPSN"/>
</dbReference>
<dbReference type="GO" id="GO:0007602">
    <property type="term" value="P:phototransduction"/>
    <property type="evidence" value="ECO:0007669"/>
    <property type="project" value="UniProtKB-KW"/>
</dbReference>
<reference evidence="17" key="1">
    <citation type="submission" date="2025-08" db="UniProtKB">
        <authorList>
            <consortium name="RefSeq"/>
        </authorList>
    </citation>
    <scope>IDENTIFICATION</scope>
    <source>
        <tissue evidence="17">Sperm</tissue>
    </source>
</reference>
<proteinExistence type="inferred from homology"/>
<feature type="transmembrane region" description="Helical" evidence="13">
    <location>
        <begin position="113"/>
        <end position="132"/>
    </location>
</feature>
<keyword evidence="3 13" id="KW-0716">Sensory transduction</keyword>
<feature type="transmembrane region" description="Helical" evidence="13">
    <location>
        <begin position="199"/>
        <end position="225"/>
    </location>
</feature>
<evidence type="ECO:0000256" key="1">
    <source>
        <dbReference type="ARBA" id="ARBA00004141"/>
    </source>
</evidence>
<protein>
    <submittedName>
        <fullName evidence="17">Parapinopsin-like</fullName>
    </submittedName>
</protein>
<dbReference type="Gene3D" id="1.20.1070.10">
    <property type="entry name" value="Rhodopsin 7-helix transmembrane proteins"/>
    <property type="match status" value="1"/>
</dbReference>
<dbReference type="InterPro" id="IPR017452">
    <property type="entry name" value="GPCR_Rhodpsn_7TM"/>
</dbReference>
<dbReference type="InterPro" id="IPR027430">
    <property type="entry name" value="Retinal_BS"/>
</dbReference>
<dbReference type="AlphaFoldDB" id="A0AAJ7U1Z5"/>
<dbReference type="PROSITE" id="PS00237">
    <property type="entry name" value="G_PROTEIN_RECEP_F1_1"/>
    <property type="match status" value="1"/>
</dbReference>
<evidence type="ECO:0000259" key="15">
    <source>
        <dbReference type="PROSITE" id="PS50262"/>
    </source>
</evidence>
<dbReference type="InterPro" id="IPR000276">
    <property type="entry name" value="GPCR_Rhodpsn"/>
</dbReference>
<dbReference type="GO" id="GO:0009881">
    <property type="term" value="F:photoreceptor activity"/>
    <property type="evidence" value="ECO:0007669"/>
    <property type="project" value="UniProtKB-KW"/>
</dbReference>
<feature type="transmembrane region" description="Helical" evidence="13">
    <location>
        <begin position="153"/>
        <end position="172"/>
    </location>
</feature>
<dbReference type="PROSITE" id="PS50262">
    <property type="entry name" value="G_PROTEIN_RECEP_F1_2"/>
    <property type="match status" value="1"/>
</dbReference>
<keyword evidence="12 13" id="KW-0807">Transducer</keyword>
<accession>A0AAJ7U1Z5</accession>
<keyword evidence="5 13" id="KW-0681">Retinal protein</keyword>
<keyword evidence="2 13" id="KW-0600">Photoreceptor protein</keyword>
<evidence type="ECO:0000256" key="8">
    <source>
        <dbReference type="ARBA" id="ARBA00023040"/>
    </source>
</evidence>
<dbReference type="PROSITE" id="PS00238">
    <property type="entry name" value="OPSIN"/>
    <property type="match status" value="1"/>
</dbReference>
<feature type="transmembrane region" description="Helical" evidence="13">
    <location>
        <begin position="245"/>
        <end position="265"/>
    </location>
</feature>
<dbReference type="KEGG" id="pmrn:116952733"/>
<evidence type="ECO:0000313" key="17">
    <source>
        <dbReference type="RefSeq" id="XP_032828234.1"/>
    </source>
</evidence>
<evidence type="ECO:0000313" key="16">
    <source>
        <dbReference type="Proteomes" id="UP001318040"/>
    </source>
</evidence>
<feature type="transmembrane region" description="Helical" evidence="13">
    <location>
        <begin position="74"/>
        <end position="93"/>
    </location>
</feature>
<evidence type="ECO:0000256" key="4">
    <source>
        <dbReference type="ARBA" id="ARBA00022692"/>
    </source>
</evidence>
<dbReference type="Proteomes" id="UP001318040">
    <property type="component" value="Chromosome 48"/>
</dbReference>
<evidence type="ECO:0000256" key="13">
    <source>
        <dbReference type="RuleBase" id="RU004951"/>
    </source>
</evidence>
<dbReference type="InterPro" id="IPR001760">
    <property type="entry name" value="Opsin"/>
</dbReference>
<evidence type="ECO:0000256" key="14">
    <source>
        <dbReference type="SAM" id="MobiDB-lite"/>
    </source>
</evidence>
<dbReference type="InterPro" id="IPR050125">
    <property type="entry name" value="GPCR_opsins"/>
</dbReference>
<keyword evidence="6 13" id="KW-1133">Transmembrane helix</keyword>
<feature type="region of interest" description="Disordered" evidence="14">
    <location>
        <begin position="341"/>
        <end position="361"/>
    </location>
</feature>
<organism evidence="16 17">
    <name type="scientific">Petromyzon marinus</name>
    <name type="common">Sea lamprey</name>
    <dbReference type="NCBI Taxonomy" id="7757"/>
    <lineage>
        <taxon>Eukaryota</taxon>
        <taxon>Metazoa</taxon>
        <taxon>Chordata</taxon>
        <taxon>Craniata</taxon>
        <taxon>Vertebrata</taxon>
        <taxon>Cyclostomata</taxon>
        <taxon>Hyperoartia</taxon>
        <taxon>Petromyzontiformes</taxon>
        <taxon>Petromyzontidae</taxon>
        <taxon>Petromyzon</taxon>
    </lineage>
</organism>
<dbReference type="SUPFAM" id="SSF81321">
    <property type="entry name" value="Family A G protein-coupled receptor-like"/>
    <property type="match status" value="1"/>
</dbReference>